<feature type="transmembrane region" description="Helical" evidence="1">
    <location>
        <begin position="288"/>
        <end position="310"/>
    </location>
</feature>
<dbReference type="PANTHER" id="PTHR11161">
    <property type="entry name" value="O-ACYLTRANSFERASE"/>
    <property type="match status" value="1"/>
</dbReference>
<feature type="transmembrane region" description="Helical" evidence="1">
    <location>
        <begin position="528"/>
        <end position="550"/>
    </location>
</feature>
<feature type="chain" id="PRO_5040150365" description="Nose resistant-to-fluoxetine protein N-terminal domain-containing protein" evidence="2">
    <location>
        <begin position="23"/>
        <end position="717"/>
    </location>
</feature>
<evidence type="ECO:0000256" key="2">
    <source>
        <dbReference type="SAM" id="SignalP"/>
    </source>
</evidence>
<feature type="transmembrane region" description="Helical" evidence="1">
    <location>
        <begin position="644"/>
        <end position="670"/>
    </location>
</feature>
<feature type="transmembrane region" description="Helical" evidence="1">
    <location>
        <begin position="429"/>
        <end position="450"/>
    </location>
</feature>
<gene>
    <name evidence="4" type="ORF">PHYEVI_LOCUS695</name>
</gene>
<evidence type="ECO:0000259" key="3">
    <source>
        <dbReference type="SMART" id="SM00703"/>
    </source>
</evidence>
<dbReference type="InterPro" id="IPR002656">
    <property type="entry name" value="Acyl_transf_3_dom"/>
</dbReference>
<dbReference type="Pfam" id="PF20146">
    <property type="entry name" value="NRF"/>
    <property type="match status" value="1"/>
</dbReference>
<evidence type="ECO:0000313" key="4">
    <source>
        <dbReference type="EMBL" id="CAG9854231.1"/>
    </source>
</evidence>
<keyword evidence="1" id="KW-1133">Transmembrane helix</keyword>
<dbReference type="OrthoDB" id="118951at2759"/>
<keyword evidence="1" id="KW-0812">Transmembrane</keyword>
<feature type="transmembrane region" description="Helical" evidence="1">
    <location>
        <begin position="570"/>
        <end position="590"/>
    </location>
</feature>
<proteinExistence type="predicted"/>
<dbReference type="Proteomes" id="UP001153712">
    <property type="component" value="Chromosome 1"/>
</dbReference>
<dbReference type="PANTHER" id="PTHR11161:SF0">
    <property type="entry name" value="O-ACYLTRANSFERASE LIKE PROTEIN"/>
    <property type="match status" value="1"/>
</dbReference>
<feature type="domain" description="Nose resistant-to-fluoxetine protein N-terminal" evidence="3">
    <location>
        <begin position="52"/>
        <end position="206"/>
    </location>
</feature>
<name>A0A9N9TAC3_PHYSR</name>
<evidence type="ECO:0000256" key="1">
    <source>
        <dbReference type="SAM" id="Phobius"/>
    </source>
</evidence>
<dbReference type="Pfam" id="PF01757">
    <property type="entry name" value="Acyl_transf_3"/>
    <property type="match status" value="1"/>
</dbReference>
<accession>A0A9N9TAC3</accession>
<feature type="transmembrane region" description="Helical" evidence="1">
    <location>
        <begin position="495"/>
        <end position="516"/>
    </location>
</feature>
<feature type="transmembrane region" description="Helical" evidence="1">
    <location>
        <begin position="362"/>
        <end position="384"/>
    </location>
</feature>
<reference evidence="4" key="1">
    <citation type="submission" date="2022-01" db="EMBL/GenBank/DDBJ databases">
        <authorList>
            <person name="King R."/>
        </authorList>
    </citation>
    <scope>NUCLEOTIDE SEQUENCE</scope>
</reference>
<feature type="transmembrane region" description="Helical" evidence="1">
    <location>
        <begin position="602"/>
        <end position="624"/>
    </location>
</feature>
<evidence type="ECO:0000313" key="5">
    <source>
        <dbReference type="Proteomes" id="UP001153712"/>
    </source>
</evidence>
<feature type="transmembrane region" description="Helical" evidence="1">
    <location>
        <begin position="316"/>
        <end position="341"/>
    </location>
</feature>
<protein>
    <recommendedName>
        <fullName evidence="3">Nose resistant-to-fluoxetine protein N-terminal domain-containing protein</fullName>
    </recommendedName>
</protein>
<feature type="signal peptide" evidence="2">
    <location>
        <begin position="1"/>
        <end position="22"/>
    </location>
</feature>
<dbReference type="InterPro" id="IPR006621">
    <property type="entry name" value="Nose-resist-to-fluoxetine_N"/>
</dbReference>
<keyword evidence="5" id="KW-1185">Reference proteome</keyword>
<dbReference type="GO" id="GO:0016747">
    <property type="term" value="F:acyltransferase activity, transferring groups other than amino-acyl groups"/>
    <property type="evidence" value="ECO:0007669"/>
    <property type="project" value="InterPro"/>
</dbReference>
<dbReference type="InterPro" id="IPR052728">
    <property type="entry name" value="O2_lipid_transport_reg"/>
</dbReference>
<keyword evidence="1" id="KW-0472">Membrane</keyword>
<dbReference type="AlphaFoldDB" id="A0A9N9TAC3"/>
<feature type="transmembrane region" description="Helical" evidence="1">
    <location>
        <begin position="457"/>
        <end position="475"/>
    </location>
</feature>
<feature type="transmembrane region" description="Helical" evidence="1">
    <location>
        <begin position="215"/>
        <end position="236"/>
    </location>
</feature>
<organism evidence="4 5">
    <name type="scientific">Phyllotreta striolata</name>
    <name type="common">Striped flea beetle</name>
    <name type="synonym">Crioceris striolata</name>
    <dbReference type="NCBI Taxonomy" id="444603"/>
    <lineage>
        <taxon>Eukaryota</taxon>
        <taxon>Metazoa</taxon>
        <taxon>Ecdysozoa</taxon>
        <taxon>Arthropoda</taxon>
        <taxon>Hexapoda</taxon>
        <taxon>Insecta</taxon>
        <taxon>Pterygota</taxon>
        <taxon>Neoptera</taxon>
        <taxon>Endopterygota</taxon>
        <taxon>Coleoptera</taxon>
        <taxon>Polyphaga</taxon>
        <taxon>Cucujiformia</taxon>
        <taxon>Chrysomeloidea</taxon>
        <taxon>Chrysomelidae</taxon>
        <taxon>Galerucinae</taxon>
        <taxon>Alticini</taxon>
        <taxon>Phyllotreta</taxon>
    </lineage>
</organism>
<sequence length="717" mass="82345">MSLYFSWTSLLLLVSALAGMEARRVKLNILPPFMQKIINQKVEHILEVAGGNSQCTRDMRTVVNEALRMKQWALEMIDATAKPPTGLLAGNIFMHGNFDQCLNIEENIKGNVIRGQYCTVFLTSSKSAHNMLPFTDVSGLPHLIGIKTSNQTADLLRAFKVSYGVCVPHSCTIGNIQKLWDYFEHAFGFPLHFNFVNEMCSTKNSKIEPLVIDTYVYYAFGLYAAFLLLITGYDVIFHQNSKNKEDDNFWVSFSVFTNAKKLFRINDEQEGLDYLSAISGIKVMSMLWVLYGHRVVLNVMTGVTNFAYMLKWKTQLFTAFTLSASLSVDTFLMLSGLLLSYGILSYKRMLPKMRKIPVVPFYLYRFLRLSPALLALILFNISIFKNLNSGPIWPLQATKTVRVCSKLWFHTLFFVNNLVDVNYQCLDHAWYLAVDSQLYFISPIVLSGLLTYPARTILTCIGVCLISAIYTFVITMKNNYGAIYFEGNQEYLNNIYISTLVRMPPWFIGIIFGYIIYNYRNRRLNKIVNCLCWFSSTSVIVGLIMVHLVFVKSNEYSAVNSALFNSMARQLWSVAVAVLLFLCTVNREGIINKFLSMSVFRVVVRMSYSVYLTQEILLYYLIIGKRQSHHFSDLTNIHQFLGDLILVLLLACVWCLAFESPFIVIGRYFFKKGQSQLLKRKEKTNRKRNKSVKTKDNYLVCVYKYQEKGDLSRKKLL</sequence>
<keyword evidence="2" id="KW-0732">Signal</keyword>
<dbReference type="SMART" id="SM00703">
    <property type="entry name" value="NRF"/>
    <property type="match status" value="1"/>
</dbReference>
<dbReference type="EMBL" id="OU900094">
    <property type="protein sequence ID" value="CAG9854231.1"/>
    <property type="molecule type" value="Genomic_DNA"/>
</dbReference>